<reference evidence="1" key="1">
    <citation type="journal article" date="2019" name="Microbiol. Resour. Announc.">
        <title>Draft Genome Sequences of Five Environmental Bacterial Isolates That Degrade Polyethylene Terephthalate Plastic.</title>
        <authorList>
            <person name="Leon-Zayas R."/>
            <person name="Roberts C."/>
            <person name="Vague M."/>
            <person name="Mellies J.L."/>
        </authorList>
    </citation>
    <scope>NUCLEOTIDE SEQUENCE</scope>
    <source>
        <strain evidence="1">13.2</strain>
    </source>
</reference>
<dbReference type="EMBL" id="CP157179">
    <property type="protein sequence ID" value="XBG31908.1"/>
    <property type="molecule type" value="Genomic_DNA"/>
</dbReference>
<proteinExistence type="predicted"/>
<dbReference type="AlphaFoldDB" id="A0AAU7BHD6"/>
<reference evidence="1" key="2">
    <citation type="submission" date="2024-05" db="EMBL/GenBank/DDBJ databases">
        <authorList>
            <person name="Mellies J."/>
            <person name="Newton I."/>
        </authorList>
    </citation>
    <scope>NUCLEOTIDE SEQUENCE</scope>
    <source>
        <strain evidence="1">13.2</strain>
    </source>
</reference>
<organism evidence="1">
    <name type="scientific">Pseudomonas sp. 13.2</name>
    <dbReference type="NCBI Taxonomy" id="3144665"/>
    <lineage>
        <taxon>Bacteria</taxon>
        <taxon>Pseudomonadati</taxon>
        <taxon>Pseudomonadota</taxon>
        <taxon>Gammaproteobacteria</taxon>
        <taxon>Pseudomonadales</taxon>
        <taxon>Pseudomonadaceae</taxon>
        <taxon>Pseudomonas</taxon>
    </lineage>
</organism>
<accession>A0AAU7BHD6</accession>
<evidence type="ECO:0000313" key="1">
    <source>
        <dbReference type="EMBL" id="XBG31908.1"/>
    </source>
</evidence>
<gene>
    <name evidence="1" type="ORF">ABH853_00505</name>
</gene>
<sequence>MMISAMNNEHDGLEKLMRGILLKILFAYFKGIAAQVLTQKVEEGSRGIHLQYSMSKVASVPVITCPLQARSPRSQRS</sequence>
<name>A0AAU7BHD6_9PSED</name>
<protein>
    <submittedName>
        <fullName evidence="1">Uncharacterized protein</fullName>
    </submittedName>
</protein>